<sequence length="259" mass="28962">MRELTVKDGNEDIREEDVRAACDAIVRSESFAKAHRMQRLLRFLVTQAIAGDSRNTSEYAIGIEVFGRDPASFLPSEDPIVRVQVGRLRQRLDTYYAGNDPPHGIEIHIPVGTYMPVVRRRGAALRDAGFAHLLMLQPLHCIAERMDGQAFAYGLHEELLEQLYKSFGDVLMASGPPLATVAAAGPAARCAQRLVARHSIEGSVRIDAERIRASIRLVDSSLRRITWARNFDRSVQLGIEQQEELAACICSALRQIFRR</sequence>
<name>A0A1H0URF8_9BURK</name>
<dbReference type="AlphaFoldDB" id="A0A1H0URF8"/>
<keyword evidence="2" id="KW-1185">Reference proteome</keyword>
<protein>
    <submittedName>
        <fullName evidence="1">TolB amino-terminal domain-containing protein</fullName>
    </submittedName>
</protein>
<proteinExistence type="predicted"/>
<organism evidence="1 2">
    <name type="scientific">Paracidovorax cattleyae</name>
    <dbReference type="NCBI Taxonomy" id="80868"/>
    <lineage>
        <taxon>Bacteria</taxon>
        <taxon>Pseudomonadati</taxon>
        <taxon>Pseudomonadota</taxon>
        <taxon>Betaproteobacteria</taxon>
        <taxon>Burkholderiales</taxon>
        <taxon>Comamonadaceae</taxon>
        <taxon>Paracidovorax</taxon>
    </lineage>
</organism>
<dbReference type="EMBL" id="FNJL01000021">
    <property type="protein sequence ID" value="SDP68396.1"/>
    <property type="molecule type" value="Genomic_DNA"/>
</dbReference>
<accession>A0A1H0URF8</accession>
<evidence type="ECO:0000313" key="2">
    <source>
        <dbReference type="Proteomes" id="UP000199317"/>
    </source>
</evidence>
<evidence type="ECO:0000313" key="1">
    <source>
        <dbReference type="EMBL" id="SDP68396.1"/>
    </source>
</evidence>
<dbReference type="OrthoDB" id="54411at2"/>
<dbReference type="Proteomes" id="UP000199317">
    <property type="component" value="Unassembled WGS sequence"/>
</dbReference>
<gene>
    <name evidence="1" type="ORF">SAMN04489708_12136</name>
</gene>
<reference evidence="2" key="1">
    <citation type="submission" date="2016-10" db="EMBL/GenBank/DDBJ databases">
        <authorList>
            <person name="Varghese N."/>
            <person name="Submissions S."/>
        </authorList>
    </citation>
    <scope>NUCLEOTIDE SEQUENCE [LARGE SCALE GENOMIC DNA]</scope>
    <source>
        <strain evidence="2">DSM 17101</strain>
    </source>
</reference>